<feature type="transmembrane region" description="Helical" evidence="7">
    <location>
        <begin position="109"/>
        <end position="132"/>
    </location>
</feature>
<evidence type="ECO:0000313" key="11">
    <source>
        <dbReference type="Proteomes" id="UP000027186"/>
    </source>
</evidence>
<dbReference type="PANTHER" id="PTHR30151">
    <property type="entry name" value="ALKANE SULFONATE ABC TRANSPORTER-RELATED, MEMBRANE SUBUNIT"/>
    <property type="match status" value="1"/>
</dbReference>
<dbReference type="Proteomes" id="UP000027186">
    <property type="component" value="Plasmid AbAZ39_p3"/>
</dbReference>
<protein>
    <submittedName>
        <fullName evidence="10">ABC transporter permease</fullName>
    </submittedName>
</protein>
<keyword evidence="10" id="KW-0614">Plasmid</keyword>
<keyword evidence="2 7" id="KW-0813">Transport</keyword>
<gene>
    <name evidence="10" type="ORF">ABAZ39_29540</name>
</gene>
<dbReference type="Pfam" id="PF00528">
    <property type="entry name" value="BPD_transp_1"/>
    <property type="match status" value="1"/>
</dbReference>
<dbReference type="AlphaFoldDB" id="A0A060DYY5"/>
<evidence type="ECO:0000256" key="6">
    <source>
        <dbReference type="ARBA" id="ARBA00023136"/>
    </source>
</evidence>
<evidence type="ECO:0000256" key="1">
    <source>
        <dbReference type="ARBA" id="ARBA00004651"/>
    </source>
</evidence>
<evidence type="ECO:0000256" key="8">
    <source>
        <dbReference type="SAM" id="MobiDB-lite"/>
    </source>
</evidence>
<dbReference type="RefSeq" id="WP_247881781.1">
    <property type="nucleotide sequence ID" value="NZ_CP007796.1"/>
</dbReference>
<feature type="transmembrane region" description="Helical" evidence="7">
    <location>
        <begin position="263"/>
        <end position="286"/>
    </location>
</feature>
<comment type="similarity">
    <text evidence="7">Belongs to the binding-protein-dependent transport system permease family.</text>
</comment>
<dbReference type="InterPro" id="IPR035906">
    <property type="entry name" value="MetI-like_sf"/>
</dbReference>
<proteinExistence type="inferred from homology"/>
<feature type="region of interest" description="Disordered" evidence="8">
    <location>
        <begin position="1"/>
        <end position="23"/>
    </location>
</feature>
<evidence type="ECO:0000256" key="5">
    <source>
        <dbReference type="ARBA" id="ARBA00022989"/>
    </source>
</evidence>
<dbReference type="PROSITE" id="PS50928">
    <property type="entry name" value="ABC_TM1"/>
    <property type="match status" value="1"/>
</dbReference>
<feature type="transmembrane region" description="Helical" evidence="7">
    <location>
        <begin position="144"/>
        <end position="162"/>
    </location>
</feature>
<dbReference type="PANTHER" id="PTHR30151:SF0">
    <property type="entry name" value="ABC TRANSPORTER PERMEASE PROTEIN MJ0413-RELATED"/>
    <property type="match status" value="1"/>
</dbReference>
<evidence type="ECO:0000313" key="10">
    <source>
        <dbReference type="EMBL" id="AIB15999.1"/>
    </source>
</evidence>
<feature type="domain" description="ABC transmembrane type-1" evidence="9">
    <location>
        <begin position="102"/>
        <end position="287"/>
    </location>
</feature>
<evidence type="ECO:0000259" key="9">
    <source>
        <dbReference type="PROSITE" id="PS50928"/>
    </source>
</evidence>
<feature type="transmembrane region" description="Helical" evidence="7">
    <location>
        <begin position="199"/>
        <end position="218"/>
    </location>
</feature>
<evidence type="ECO:0000256" key="4">
    <source>
        <dbReference type="ARBA" id="ARBA00022692"/>
    </source>
</evidence>
<evidence type="ECO:0000256" key="3">
    <source>
        <dbReference type="ARBA" id="ARBA00022475"/>
    </source>
</evidence>
<accession>A0A060DYY5</accession>
<dbReference type="GO" id="GO:0005886">
    <property type="term" value="C:plasma membrane"/>
    <property type="evidence" value="ECO:0007669"/>
    <property type="project" value="UniProtKB-SubCell"/>
</dbReference>
<dbReference type="InterPro" id="IPR000515">
    <property type="entry name" value="MetI-like"/>
</dbReference>
<feature type="transmembrane region" description="Helical" evidence="7">
    <location>
        <begin position="46"/>
        <end position="64"/>
    </location>
</feature>
<reference evidence="10 11" key="1">
    <citation type="journal article" date="2014" name="Genome Announc.">
        <title>Complete Genome Sequence of the Model Rhizosphere Strain Azospirillum brasilense Az39, Successfully Applied in Agriculture.</title>
        <authorList>
            <person name="Rivera D."/>
            <person name="Revale S."/>
            <person name="Molina R."/>
            <person name="Gualpa J."/>
            <person name="Puente M."/>
            <person name="Maroniche G."/>
            <person name="Paris G."/>
            <person name="Baker D."/>
            <person name="Clavijo B."/>
            <person name="McLay K."/>
            <person name="Spaepen S."/>
            <person name="Perticari A."/>
            <person name="Vazquez M."/>
            <person name="Wisniewski-Dye F."/>
            <person name="Watkins C."/>
            <person name="Martinez-Abarca F."/>
            <person name="Vanderleyden J."/>
            <person name="Cassan F."/>
        </authorList>
    </citation>
    <scope>NUCLEOTIDE SEQUENCE [LARGE SCALE GENOMIC DNA]</scope>
    <source>
        <strain evidence="10 11">Az39</strain>
        <plasmid evidence="10">AbAZ39_p3</plasmid>
    </source>
</reference>
<keyword evidence="6 7" id="KW-0472">Membrane</keyword>
<dbReference type="GO" id="GO:0055085">
    <property type="term" value="P:transmembrane transport"/>
    <property type="evidence" value="ECO:0007669"/>
    <property type="project" value="InterPro"/>
</dbReference>
<dbReference type="EMBL" id="CP007796">
    <property type="protein sequence ID" value="AIB15999.1"/>
    <property type="molecule type" value="Genomic_DNA"/>
</dbReference>
<comment type="subcellular location">
    <subcellularLocation>
        <location evidence="1 7">Cell membrane</location>
        <topology evidence="1 7">Multi-pass membrane protein</topology>
    </subcellularLocation>
</comment>
<geneLocation type="plasmid" evidence="10 11">
    <name>AbAZ39_p3</name>
</geneLocation>
<keyword evidence="5 7" id="KW-1133">Transmembrane helix</keyword>
<sequence>MTATTDGMTGNRRAIPRGSVAETPSEGAAFAEAFRRAHRRGRRRAAWLRALLNVTGILLFLAVWEAVPRLGTWVNPVLLPPPSVVFDTFVPMLLSGEIPANILVSLRRAALGFAIATATGVTAGLLTARIGLLHHVSEPILHGFRSVPSIALVPLSVLWFGIGEGSKVALVAWGSFFPIWITTFIGVRDVPAAYLRSAACLGAGRLATLLLVVLPAALPMILAGLRQGIAVSLILLVAAELSGAREGIAYMMSTGHQMFRVDIMLIGLVLLGTFGFIADRLFVALIRRLFPWYTTAS</sequence>
<keyword evidence="3" id="KW-1003">Cell membrane</keyword>
<dbReference type="Gene3D" id="1.10.3720.10">
    <property type="entry name" value="MetI-like"/>
    <property type="match status" value="1"/>
</dbReference>
<evidence type="ECO:0000256" key="2">
    <source>
        <dbReference type="ARBA" id="ARBA00022448"/>
    </source>
</evidence>
<keyword evidence="4 7" id="KW-0812">Transmembrane</keyword>
<evidence type="ECO:0000256" key="7">
    <source>
        <dbReference type="RuleBase" id="RU363032"/>
    </source>
</evidence>
<dbReference type="KEGG" id="abq:ABAZ39_29540"/>
<feature type="transmembrane region" description="Helical" evidence="7">
    <location>
        <begin position="168"/>
        <end position="187"/>
    </location>
</feature>
<name>A0A060DYY5_9PROT</name>
<organism evidence="10 11">
    <name type="scientific">Azospirillum argentinense</name>
    <dbReference type="NCBI Taxonomy" id="2970906"/>
    <lineage>
        <taxon>Bacteria</taxon>
        <taxon>Pseudomonadati</taxon>
        <taxon>Pseudomonadota</taxon>
        <taxon>Alphaproteobacteria</taxon>
        <taxon>Rhodospirillales</taxon>
        <taxon>Azospirillaceae</taxon>
        <taxon>Azospirillum</taxon>
    </lineage>
</organism>
<feature type="transmembrane region" description="Helical" evidence="7">
    <location>
        <begin position="224"/>
        <end position="242"/>
    </location>
</feature>
<dbReference type="SUPFAM" id="SSF161098">
    <property type="entry name" value="MetI-like"/>
    <property type="match status" value="1"/>
</dbReference>